<organism evidence="1">
    <name type="scientific">marine sediment metagenome</name>
    <dbReference type="NCBI Taxonomy" id="412755"/>
    <lineage>
        <taxon>unclassified sequences</taxon>
        <taxon>metagenomes</taxon>
        <taxon>ecological metagenomes</taxon>
    </lineage>
</organism>
<feature type="non-terminal residue" evidence="1">
    <location>
        <position position="60"/>
    </location>
</feature>
<proteinExistence type="predicted"/>
<evidence type="ECO:0008006" key="2">
    <source>
        <dbReference type="Google" id="ProtNLM"/>
    </source>
</evidence>
<evidence type="ECO:0000313" key="1">
    <source>
        <dbReference type="EMBL" id="GAG16220.1"/>
    </source>
</evidence>
<accession>X0VCY5</accession>
<reference evidence="1" key="1">
    <citation type="journal article" date="2014" name="Front. Microbiol.">
        <title>High frequency of phylogenetically diverse reductive dehalogenase-homologous genes in deep subseafloor sedimentary metagenomes.</title>
        <authorList>
            <person name="Kawai M."/>
            <person name="Futagami T."/>
            <person name="Toyoda A."/>
            <person name="Takaki Y."/>
            <person name="Nishi S."/>
            <person name="Hori S."/>
            <person name="Arai W."/>
            <person name="Tsubouchi T."/>
            <person name="Morono Y."/>
            <person name="Uchiyama I."/>
            <person name="Ito T."/>
            <person name="Fujiyama A."/>
            <person name="Inagaki F."/>
            <person name="Takami H."/>
        </authorList>
    </citation>
    <scope>NUCLEOTIDE SEQUENCE</scope>
    <source>
        <strain evidence="1">Expedition CK06-06</strain>
    </source>
</reference>
<sequence length="60" mass="7030">MKKRIRKQISDKDAFIAVYFQNGIGNFIMLTSTIKALCEMHRAKVDIVLDDSWKDNRREA</sequence>
<protein>
    <recommendedName>
        <fullName evidence="2">Glycosyltransferase 2-like domain-containing protein</fullName>
    </recommendedName>
</protein>
<comment type="caution">
    <text evidence="1">The sequence shown here is derived from an EMBL/GenBank/DDBJ whole genome shotgun (WGS) entry which is preliminary data.</text>
</comment>
<dbReference type="EMBL" id="BARS01039192">
    <property type="protein sequence ID" value="GAG16220.1"/>
    <property type="molecule type" value="Genomic_DNA"/>
</dbReference>
<gene>
    <name evidence="1" type="ORF">S01H1_59880</name>
</gene>
<dbReference type="AlphaFoldDB" id="X0VCY5"/>
<name>X0VCY5_9ZZZZ</name>